<evidence type="ECO:0000313" key="3">
    <source>
        <dbReference type="Proteomes" id="UP000010121"/>
    </source>
</evidence>
<organism evidence="2 3">
    <name type="scientific">Rhodobacter ferrooxidans</name>
    <dbReference type="NCBI Taxonomy" id="371731"/>
    <lineage>
        <taxon>Bacteria</taxon>
        <taxon>Pseudomonadati</taxon>
        <taxon>Pseudomonadota</taxon>
        <taxon>Alphaproteobacteria</taxon>
        <taxon>Rhodobacterales</taxon>
        <taxon>Rhodobacter group</taxon>
        <taxon>Rhodobacter</taxon>
    </lineage>
</organism>
<dbReference type="EMBL" id="ACYY01000004">
    <property type="protein sequence ID" value="EEW26279.1"/>
    <property type="molecule type" value="Genomic_DNA"/>
</dbReference>
<dbReference type="Gene3D" id="1.10.260.40">
    <property type="entry name" value="lambda repressor-like DNA-binding domains"/>
    <property type="match status" value="1"/>
</dbReference>
<dbReference type="InterPro" id="IPR001387">
    <property type="entry name" value="Cro/C1-type_HTH"/>
</dbReference>
<dbReference type="STRING" id="371731.Rsw2DRAFT_0969"/>
<keyword evidence="3" id="KW-1185">Reference proteome</keyword>
<accession>C8RYU1</accession>
<dbReference type="PROSITE" id="PS50943">
    <property type="entry name" value="HTH_CROC1"/>
    <property type="match status" value="1"/>
</dbReference>
<dbReference type="eggNOG" id="COG3800">
    <property type="taxonomic scope" value="Bacteria"/>
</dbReference>
<name>C8RYU1_9RHOB</name>
<dbReference type="CDD" id="cd00093">
    <property type="entry name" value="HTH_XRE"/>
    <property type="match status" value="1"/>
</dbReference>
<evidence type="ECO:0000259" key="1">
    <source>
        <dbReference type="PROSITE" id="PS50943"/>
    </source>
</evidence>
<dbReference type="Pfam" id="PF01381">
    <property type="entry name" value="HTH_3"/>
    <property type="match status" value="1"/>
</dbReference>
<dbReference type="Proteomes" id="UP000010121">
    <property type="component" value="Unassembled WGS sequence"/>
</dbReference>
<dbReference type="SUPFAM" id="SSF47413">
    <property type="entry name" value="lambda repressor-like DNA-binding domains"/>
    <property type="match status" value="1"/>
</dbReference>
<gene>
    <name evidence="2" type="ORF">Rsw2DRAFT_0969</name>
</gene>
<protein>
    <submittedName>
        <fullName evidence="2">Transcriptional regulator, XRE family</fullName>
    </submittedName>
</protein>
<dbReference type="SMART" id="SM00530">
    <property type="entry name" value="HTH_XRE"/>
    <property type="match status" value="1"/>
</dbReference>
<dbReference type="AlphaFoldDB" id="C8RYU1"/>
<evidence type="ECO:0000313" key="2">
    <source>
        <dbReference type="EMBL" id="EEW26279.1"/>
    </source>
</evidence>
<proteinExistence type="predicted"/>
<dbReference type="InterPro" id="IPR010982">
    <property type="entry name" value="Lambda_DNA-bd_dom_sf"/>
</dbReference>
<comment type="caution">
    <text evidence="2">The sequence shown here is derived from an EMBL/GenBank/DDBJ whole genome shotgun (WGS) entry which is preliminary data.</text>
</comment>
<feature type="domain" description="HTH cro/C1-type" evidence="1">
    <location>
        <begin position="23"/>
        <end position="77"/>
    </location>
</feature>
<dbReference type="InterPro" id="IPR018653">
    <property type="entry name" value="ScfR_C"/>
</dbReference>
<sequence length="446" mass="47259">MQKAIEIIPGIAQLAHELTGSRIRDKRLQRAMRQSELAELAGISATYLSLIERNRRSIGGKLLNQIARALAVEPVSLTEGAEGALIDRLRTAAAGHPEQACEVARIEDFAAGFPGWAALVGEQARKIAQLEVRVAELNDRIAHDPELASALHQVISAVTSIQSAASILVSGDEIDDIWQARFKANIHADSLRLAESSKSLVGFLEAPAESGGILRSPQEEVDQVLETLGHHLPALEGKSGMAAVAEVVAQAPGPISAAAQVLLGGWLKRYRHDALAMPLATFSAAALQHRHNPTLLARAFDTDLAAVLRRLAALPSDAGHPSMGLAICDGSGALTHLQRVAGFALPHTGAACSLWPLFQVLTQPGLPVRTVVSLPGNRGGRFLCYAVAQPRTQPGFDEPPVYEATMLVVPDLPVSAAAPAPRPIGTSCRICPRPACPARREPTILS</sequence>
<reference evidence="2 3" key="1">
    <citation type="submission" date="2009-08" db="EMBL/GenBank/DDBJ databases">
        <title>The draft genome of Rhodobacter sp. SW2.</title>
        <authorList>
            <consortium name="US DOE Joint Genome Institute (JGI-PGF)"/>
            <person name="Lucas S."/>
            <person name="Copeland A."/>
            <person name="Lapidus A."/>
            <person name="Glavina del Rio T."/>
            <person name="Tice H."/>
            <person name="Bruce D."/>
            <person name="Goodwin L."/>
            <person name="Pitluck S."/>
            <person name="Larimer F."/>
            <person name="Land M.L."/>
            <person name="Hauser L."/>
            <person name="Emerson D."/>
        </authorList>
    </citation>
    <scope>NUCLEOTIDE SEQUENCE [LARGE SCALE GENOMIC DNA]</scope>
    <source>
        <strain evidence="2 3">SW2</strain>
    </source>
</reference>
<dbReference type="Pfam" id="PF09856">
    <property type="entry name" value="ScfRs"/>
    <property type="match status" value="1"/>
</dbReference>
<dbReference type="GO" id="GO:0003677">
    <property type="term" value="F:DNA binding"/>
    <property type="evidence" value="ECO:0007669"/>
    <property type="project" value="InterPro"/>
</dbReference>
<dbReference type="OrthoDB" id="7790108at2"/>